<dbReference type="InterPro" id="IPR011711">
    <property type="entry name" value="GntR_C"/>
</dbReference>
<evidence type="ECO:0000313" key="6">
    <source>
        <dbReference type="Proteomes" id="UP001209803"/>
    </source>
</evidence>
<name>A0ABY8F1R6_9HYPH</name>
<keyword evidence="6" id="KW-1185">Reference proteome</keyword>
<evidence type="ECO:0000256" key="1">
    <source>
        <dbReference type="ARBA" id="ARBA00023015"/>
    </source>
</evidence>
<dbReference type="Proteomes" id="UP001209803">
    <property type="component" value="Chromosome"/>
</dbReference>
<gene>
    <name evidence="5" type="ORF">K1718_25250</name>
</gene>
<dbReference type="Pfam" id="PF07729">
    <property type="entry name" value="FCD"/>
    <property type="match status" value="1"/>
</dbReference>
<dbReference type="Gene3D" id="1.10.10.10">
    <property type="entry name" value="Winged helix-like DNA-binding domain superfamily/Winged helix DNA-binding domain"/>
    <property type="match status" value="1"/>
</dbReference>
<dbReference type="PRINTS" id="PR00035">
    <property type="entry name" value="HTHGNTR"/>
</dbReference>
<evidence type="ECO:0000313" key="5">
    <source>
        <dbReference type="EMBL" id="WFE89422.1"/>
    </source>
</evidence>
<dbReference type="SUPFAM" id="SSF48008">
    <property type="entry name" value="GntR ligand-binding domain-like"/>
    <property type="match status" value="1"/>
</dbReference>
<evidence type="ECO:0000256" key="3">
    <source>
        <dbReference type="ARBA" id="ARBA00023163"/>
    </source>
</evidence>
<dbReference type="Gene3D" id="1.20.120.530">
    <property type="entry name" value="GntR ligand-binding domain-like"/>
    <property type="match status" value="1"/>
</dbReference>
<evidence type="ECO:0000259" key="4">
    <source>
        <dbReference type="PROSITE" id="PS50949"/>
    </source>
</evidence>
<dbReference type="SMART" id="SM00895">
    <property type="entry name" value="FCD"/>
    <property type="match status" value="1"/>
</dbReference>
<dbReference type="RefSeq" id="WP_152503710.1">
    <property type="nucleotide sequence ID" value="NZ_CP120863.1"/>
</dbReference>
<dbReference type="PANTHER" id="PTHR43537">
    <property type="entry name" value="TRANSCRIPTIONAL REGULATOR, GNTR FAMILY"/>
    <property type="match status" value="1"/>
</dbReference>
<dbReference type="PROSITE" id="PS50949">
    <property type="entry name" value="HTH_GNTR"/>
    <property type="match status" value="1"/>
</dbReference>
<protein>
    <submittedName>
        <fullName evidence="5">GntR family transcriptional regulator</fullName>
    </submittedName>
</protein>
<dbReference type="SUPFAM" id="SSF46785">
    <property type="entry name" value="Winged helix' DNA-binding domain"/>
    <property type="match status" value="1"/>
</dbReference>
<dbReference type="CDD" id="cd07377">
    <property type="entry name" value="WHTH_GntR"/>
    <property type="match status" value="1"/>
</dbReference>
<dbReference type="PANTHER" id="PTHR43537:SF51">
    <property type="entry name" value="HTH-TYPE TRANSCRIPTIONAL REGULATOR LGOR-RELATED"/>
    <property type="match status" value="1"/>
</dbReference>
<proteinExistence type="predicted"/>
<feature type="domain" description="HTH gntR-type" evidence="4">
    <location>
        <begin position="8"/>
        <end position="75"/>
    </location>
</feature>
<accession>A0ABY8F1R6</accession>
<dbReference type="EMBL" id="CP120863">
    <property type="protein sequence ID" value="WFE89422.1"/>
    <property type="molecule type" value="Genomic_DNA"/>
</dbReference>
<reference evidence="5 6" key="1">
    <citation type="submission" date="2023-03" db="EMBL/GenBank/DDBJ databases">
        <title>Roseibium porphyridii sp. nov. and Roseibium rhodosorbium sp. nov. isolated from marine algae, Porphyridium cruentum and Rhodosorus marinus, respectively.</title>
        <authorList>
            <person name="Lee M.W."/>
            <person name="Choi B.J."/>
            <person name="Lee J.K."/>
            <person name="Choi D.G."/>
            <person name="Baek J.H."/>
            <person name="Bayburt H."/>
            <person name="Kim J.M."/>
            <person name="Han D.M."/>
            <person name="Kim K.H."/>
            <person name="Jeon C.O."/>
        </authorList>
    </citation>
    <scope>NUCLEOTIDE SEQUENCE [LARGE SCALE GENOMIC DNA]</scope>
    <source>
        <strain evidence="5 6">KMA01</strain>
    </source>
</reference>
<dbReference type="InterPro" id="IPR036390">
    <property type="entry name" value="WH_DNA-bd_sf"/>
</dbReference>
<dbReference type="InterPro" id="IPR008920">
    <property type="entry name" value="TF_FadR/GntR_C"/>
</dbReference>
<keyword evidence="1" id="KW-0805">Transcription regulation</keyword>
<evidence type="ECO:0000256" key="2">
    <source>
        <dbReference type="ARBA" id="ARBA00023125"/>
    </source>
</evidence>
<organism evidence="5 6">
    <name type="scientific">Roseibium porphyridii</name>
    <dbReference type="NCBI Taxonomy" id="2866279"/>
    <lineage>
        <taxon>Bacteria</taxon>
        <taxon>Pseudomonadati</taxon>
        <taxon>Pseudomonadota</taxon>
        <taxon>Alphaproteobacteria</taxon>
        <taxon>Hyphomicrobiales</taxon>
        <taxon>Stappiaceae</taxon>
        <taxon>Roseibium</taxon>
    </lineage>
</organism>
<keyword evidence="3" id="KW-0804">Transcription</keyword>
<dbReference type="InterPro" id="IPR000524">
    <property type="entry name" value="Tscrpt_reg_HTH_GntR"/>
</dbReference>
<sequence>MLKIERPKSFAEQVSDVLRAQIISGERDMGEALSETKIAKELGVSRTPVREAFARLELEGLVHTEPQRGTFVFTLDRCSLLDICDVRVSLETAALKKAMERDPKGLAKSLKEITKKMTRARKKGDERDYLGLDTEFHQRLFDHAKNQFLNDAYQTIAAKMACLRNKLGNHPEHMEKSFAEHVEIASLLENEKTDEAIDVMIRHIGRKEGSYWNK</sequence>
<dbReference type="InterPro" id="IPR036388">
    <property type="entry name" value="WH-like_DNA-bd_sf"/>
</dbReference>
<keyword evidence="2" id="KW-0238">DNA-binding</keyword>
<dbReference type="Pfam" id="PF00392">
    <property type="entry name" value="GntR"/>
    <property type="match status" value="1"/>
</dbReference>
<dbReference type="SMART" id="SM00345">
    <property type="entry name" value="HTH_GNTR"/>
    <property type="match status" value="1"/>
</dbReference>